<dbReference type="CDD" id="cd04658">
    <property type="entry name" value="Piwi_piwi-like_Euk"/>
    <property type="match status" value="1"/>
</dbReference>
<dbReference type="AlphaFoldDB" id="A0A443QQ20"/>
<feature type="domain" description="PAZ" evidence="9">
    <location>
        <begin position="254"/>
        <end position="365"/>
    </location>
</feature>
<reference evidence="11 13" key="1">
    <citation type="journal article" date="2018" name="Gigascience">
        <title>Genomes of trombidid mites reveal novel predicted allergens and laterally-transferred genes associated with secondary metabolism.</title>
        <authorList>
            <person name="Dong X."/>
            <person name="Chaisiri K."/>
            <person name="Xia D."/>
            <person name="Armstrong S.D."/>
            <person name="Fang Y."/>
            <person name="Donnelly M.J."/>
            <person name="Kadowaki T."/>
            <person name="McGarry J.W."/>
            <person name="Darby A.C."/>
            <person name="Makepeace B.L."/>
        </authorList>
    </citation>
    <scope>NUCLEOTIDE SEQUENCE [LARGE SCALE GENOMIC DNA]</scope>
    <source>
        <strain evidence="11">UoL-WK</strain>
    </source>
</reference>
<evidence type="ECO:0000256" key="4">
    <source>
        <dbReference type="ARBA" id="ARBA00022782"/>
    </source>
</evidence>
<dbReference type="Pfam" id="PF23278">
    <property type="entry name" value="Piwi_N"/>
    <property type="match status" value="1"/>
</dbReference>
<comment type="caution">
    <text evidence="11">The sequence shown here is derived from an EMBL/GenBank/DDBJ whole genome shotgun (WGS) entry which is preliminary data.</text>
</comment>
<evidence type="ECO:0000256" key="1">
    <source>
        <dbReference type="ARBA" id="ARBA00004496"/>
    </source>
</evidence>
<dbReference type="SUPFAM" id="SSF101690">
    <property type="entry name" value="PAZ domain"/>
    <property type="match status" value="1"/>
</dbReference>
<proteinExistence type="inferred from homology"/>
<dbReference type="GO" id="GO:0005737">
    <property type="term" value="C:cytoplasm"/>
    <property type="evidence" value="ECO:0007669"/>
    <property type="project" value="UniProtKB-SubCell"/>
</dbReference>
<dbReference type="PANTHER" id="PTHR22891">
    <property type="entry name" value="EUKARYOTIC TRANSLATION INITIATION FACTOR 2C"/>
    <property type="match status" value="1"/>
</dbReference>
<keyword evidence="6" id="KW-0943">RNA-mediated gene silencing</keyword>
<feature type="compositionally biased region" description="Low complexity" evidence="8">
    <location>
        <begin position="18"/>
        <end position="42"/>
    </location>
</feature>
<dbReference type="Gene3D" id="2.170.260.10">
    <property type="entry name" value="paz domain"/>
    <property type="match status" value="1"/>
</dbReference>
<comment type="similarity">
    <text evidence="7">Belongs to the argonaute family. Piwi subfamily.</text>
</comment>
<dbReference type="Proteomes" id="UP000285301">
    <property type="component" value="Unassembled WGS sequence"/>
</dbReference>
<evidence type="ECO:0000256" key="2">
    <source>
        <dbReference type="ARBA" id="ARBA00022473"/>
    </source>
</evidence>
<keyword evidence="4" id="KW-0221">Differentiation</keyword>
<dbReference type="SUPFAM" id="SSF53098">
    <property type="entry name" value="Ribonuclease H-like"/>
    <property type="match status" value="1"/>
</dbReference>
<dbReference type="Gene3D" id="3.30.420.10">
    <property type="entry name" value="Ribonuclease H-like superfamily/Ribonuclease H"/>
    <property type="match status" value="1"/>
</dbReference>
<dbReference type="GO" id="GO:0140965">
    <property type="term" value="P:secondary piRNA processing"/>
    <property type="evidence" value="ECO:0007669"/>
    <property type="project" value="UniProtKB-ARBA"/>
</dbReference>
<feature type="domain" description="Piwi" evidence="10">
    <location>
        <begin position="533"/>
        <end position="825"/>
    </location>
</feature>
<evidence type="ECO:0000313" key="11">
    <source>
        <dbReference type="EMBL" id="RWS05039.1"/>
    </source>
</evidence>
<evidence type="ECO:0000259" key="10">
    <source>
        <dbReference type="PROSITE" id="PS50822"/>
    </source>
</evidence>
<feature type="region of interest" description="Disordered" evidence="8">
    <location>
        <begin position="1"/>
        <end position="63"/>
    </location>
</feature>
<gene>
    <name evidence="12" type="ORF">B4U79_02520</name>
    <name evidence="11" type="ORF">B4U79_09400</name>
</gene>
<evidence type="ECO:0000259" key="9">
    <source>
        <dbReference type="PROSITE" id="PS50821"/>
    </source>
</evidence>
<reference evidence="11" key="2">
    <citation type="submission" date="2018-11" db="EMBL/GenBank/DDBJ databases">
        <title>Trombidioid mite genomics.</title>
        <authorList>
            <person name="Dong X."/>
        </authorList>
    </citation>
    <scope>NUCLEOTIDE SEQUENCE</scope>
    <source>
        <strain evidence="11">UoL-WK</strain>
    </source>
</reference>
<dbReference type="EMBL" id="NCKU01000040">
    <property type="protein sequence ID" value="RWS17746.1"/>
    <property type="molecule type" value="Genomic_DNA"/>
</dbReference>
<dbReference type="CDD" id="cd02845">
    <property type="entry name" value="PAZ_piwi_like"/>
    <property type="match status" value="1"/>
</dbReference>
<dbReference type="Pfam" id="PF02170">
    <property type="entry name" value="PAZ"/>
    <property type="match status" value="1"/>
</dbReference>
<keyword evidence="5" id="KW-0694">RNA-binding</keyword>
<accession>A0A443QQ20</accession>
<dbReference type="GO" id="GO:0030154">
    <property type="term" value="P:cell differentiation"/>
    <property type="evidence" value="ECO:0007669"/>
    <property type="project" value="UniProtKB-KW"/>
</dbReference>
<dbReference type="FunFam" id="3.30.420.10:FF:000014">
    <property type="entry name" value="Piwi-like RNA-mediated gene silencing 1"/>
    <property type="match status" value="1"/>
</dbReference>
<dbReference type="InterPro" id="IPR036397">
    <property type="entry name" value="RNaseH_sf"/>
</dbReference>
<evidence type="ECO:0000313" key="12">
    <source>
        <dbReference type="EMBL" id="RWS17746.1"/>
    </source>
</evidence>
<dbReference type="SMART" id="SM00949">
    <property type="entry name" value="PAZ"/>
    <property type="match status" value="1"/>
</dbReference>
<dbReference type="InterPro" id="IPR003165">
    <property type="entry name" value="Piwi"/>
</dbReference>
<dbReference type="FunFam" id="2.170.260.10:FF:000003">
    <property type="entry name" value="Piwi-like RNA-mediated gene silencing 2"/>
    <property type="match status" value="1"/>
</dbReference>
<comment type="subcellular location">
    <subcellularLocation>
        <location evidence="1">Cytoplasm</location>
    </subcellularLocation>
</comment>
<dbReference type="EMBL" id="NCKU01005082">
    <property type="protein sequence ID" value="RWS05039.1"/>
    <property type="molecule type" value="Genomic_DNA"/>
</dbReference>
<organism evidence="11 13">
    <name type="scientific">Dinothrombium tinctorium</name>
    <dbReference type="NCBI Taxonomy" id="1965070"/>
    <lineage>
        <taxon>Eukaryota</taxon>
        <taxon>Metazoa</taxon>
        <taxon>Ecdysozoa</taxon>
        <taxon>Arthropoda</taxon>
        <taxon>Chelicerata</taxon>
        <taxon>Arachnida</taxon>
        <taxon>Acari</taxon>
        <taxon>Acariformes</taxon>
        <taxon>Trombidiformes</taxon>
        <taxon>Prostigmata</taxon>
        <taxon>Anystina</taxon>
        <taxon>Parasitengona</taxon>
        <taxon>Trombidioidea</taxon>
        <taxon>Trombidiidae</taxon>
        <taxon>Dinothrombium</taxon>
    </lineage>
</organism>
<keyword evidence="13" id="KW-1185">Reference proteome</keyword>
<dbReference type="PROSITE" id="PS50822">
    <property type="entry name" value="PIWI"/>
    <property type="match status" value="1"/>
</dbReference>
<dbReference type="Gene3D" id="3.40.50.2300">
    <property type="match status" value="1"/>
</dbReference>
<name>A0A443QQ20_9ACAR</name>
<keyword evidence="3" id="KW-0963">Cytoplasm</keyword>
<dbReference type="Pfam" id="PF02171">
    <property type="entry name" value="Piwi"/>
    <property type="match status" value="1"/>
</dbReference>
<evidence type="ECO:0000256" key="5">
    <source>
        <dbReference type="ARBA" id="ARBA00022884"/>
    </source>
</evidence>
<dbReference type="SMART" id="SM00950">
    <property type="entry name" value="Piwi"/>
    <property type="match status" value="1"/>
</dbReference>
<dbReference type="InterPro" id="IPR003100">
    <property type="entry name" value="PAZ_dom"/>
</dbReference>
<dbReference type="STRING" id="1965070.A0A443QQ20"/>
<dbReference type="OrthoDB" id="445936at2759"/>
<evidence type="ECO:0000256" key="3">
    <source>
        <dbReference type="ARBA" id="ARBA00022490"/>
    </source>
</evidence>
<dbReference type="InterPro" id="IPR036085">
    <property type="entry name" value="PAZ_dom_sf"/>
</dbReference>
<protein>
    <submittedName>
        <fullName evidence="11">Piwi-like protein 1</fullName>
    </submittedName>
</protein>
<evidence type="ECO:0000256" key="7">
    <source>
        <dbReference type="ARBA" id="ARBA00038291"/>
    </source>
</evidence>
<keyword evidence="2" id="KW-0217">Developmental protein</keyword>
<evidence type="ECO:0000313" key="13">
    <source>
        <dbReference type="Proteomes" id="UP000285301"/>
    </source>
</evidence>
<evidence type="ECO:0000256" key="8">
    <source>
        <dbReference type="SAM" id="MobiDB-lite"/>
    </source>
</evidence>
<dbReference type="PROSITE" id="PS50821">
    <property type="entry name" value="PAZ"/>
    <property type="match status" value="1"/>
</dbReference>
<sequence length="839" mass="95620">MAEGFGRARGRSRGIRMLQLAAQSQSQSQLFSGGSPSEPSTSEGRKSESPTEPAMRGRGSFRNTGVLVTKPSAIQNTVGDKGREMTLISNYFRLQHPTDLIINQYHVDFEPNVESSKMRRKLILQKKELFGKQYIFDGMSDLKTLRRLEEDDMVFEAVRDTDYETIKVRLRHTNEVPWGAFEMLRMYNTQMRRNLAHIGYVLLGRYYYDKNSEIKINEYGGVGIWRGVLTAIAQHDGGILMACDTIYKFVRAQTALDVLRSVLNKVGNQAFQDSARKELAGMVVMTNYNNRTYRIDDINFDRNPQYVFEGKSGAISLIDYYKQQYNVDIKDHKQPLIECLPSARDRRAGRTEKILLVPELCLMTGLTDEMRANFQFCKKIADVSRLNPVKRVENLTQFMKDLRGNSNVREEMSLWKLGFSSGLTEITARQLDPEKILMNDNPNDGGELYEQNKGDFMRQIRGKQMRKAVDITRWVVINGPKEVPLINDFVTTLNRVCGPMGVTLGKPKILTLENDRTGSFLAELKKVPNAAEMIVCVVPNNNKERYDSIKKLCCCEKAVASQVIVSRTISKKEMLMSVCTKIGIQMAVKLGAEAWALNIPPKNMMVVGYDTHHDGTLKGQSAGGFVASLNQSLTRWFSKVSYHKNRDEMSGNFATHFKDSLKRYYEVNGTLPDRVLIYRDGVGDGMIRHVYDYELKQIKRAIEDCGTIKPKLVFTIVTKRVNARFFRNTGGTSYDNPPPGTIIDTVVTRPERFDFYLVSQSVRQGTVAPTLYNIIEDESKWKPQNHQQLAYKLTHLYYNWPGTIRVPAPCQYAYKLAYLTGTSLHREPSMTLSNTLFYL</sequence>
<dbReference type="InterPro" id="IPR012337">
    <property type="entry name" value="RNaseH-like_sf"/>
</dbReference>
<dbReference type="GO" id="GO:0003723">
    <property type="term" value="F:RNA binding"/>
    <property type="evidence" value="ECO:0007669"/>
    <property type="project" value="UniProtKB-KW"/>
</dbReference>
<evidence type="ECO:0000256" key="6">
    <source>
        <dbReference type="ARBA" id="ARBA00023158"/>
    </source>
</evidence>